<dbReference type="Gramene" id="PGSC0003DMT400088550">
    <property type="protein sequence ID" value="PGSC0003DMT400088550"/>
    <property type="gene ID" value="PGSC0003DMG400038121"/>
</dbReference>
<keyword evidence="3" id="KW-1185">Reference proteome</keyword>
<reference evidence="2" key="2">
    <citation type="submission" date="2015-06" db="UniProtKB">
        <authorList>
            <consortium name="EnsemblPlants"/>
        </authorList>
    </citation>
    <scope>IDENTIFICATION</scope>
    <source>
        <strain evidence="2">DM1-3 516 R44</strain>
    </source>
</reference>
<evidence type="ECO:0000313" key="3">
    <source>
        <dbReference type="Proteomes" id="UP000011115"/>
    </source>
</evidence>
<dbReference type="AlphaFoldDB" id="M1DG77"/>
<dbReference type="HOGENOM" id="CLU_1071197_0_0_1"/>
<accession>M1DG77</accession>
<evidence type="ECO:0000313" key="2">
    <source>
        <dbReference type="EnsemblPlants" id="PGSC0003DMT400088550"/>
    </source>
</evidence>
<organism evidence="2 3">
    <name type="scientific">Solanum tuberosum</name>
    <name type="common">Potato</name>
    <dbReference type="NCBI Taxonomy" id="4113"/>
    <lineage>
        <taxon>Eukaryota</taxon>
        <taxon>Viridiplantae</taxon>
        <taxon>Streptophyta</taxon>
        <taxon>Embryophyta</taxon>
        <taxon>Tracheophyta</taxon>
        <taxon>Spermatophyta</taxon>
        <taxon>Magnoliopsida</taxon>
        <taxon>eudicotyledons</taxon>
        <taxon>Gunneridae</taxon>
        <taxon>Pentapetalae</taxon>
        <taxon>asterids</taxon>
        <taxon>lamiids</taxon>
        <taxon>Solanales</taxon>
        <taxon>Solanaceae</taxon>
        <taxon>Solanoideae</taxon>
        <taxon>Solaneae</taxon>
        <taxon>Solanum</taxon>
    </lineage>
</organism>
<dbReference type="InParanoid" id="M1DG77"/>
<dbReference type="Proteomes" id="UP000011115">
    <property type="component" value="Unassembled WGS sequence"/>
</dbReference>
<protein>
    <submittedName>
        <fullName evidence="2">Uncharacterized protein</fullName>
    </submittedName>
</protein>
<sequence>MQPLQQDQEKLFTMDFTDGKVQGKMQGNQEQLANDEAHSGTSKDKQHGNGEKTKWKVKDTINSNANTMQQSKDNGRIQPDNTNKERKGKLVNFAPNVADHSDTSRNKLYIGQNELGKGRVVVQTDRNEVTGQAGELSHMSLDIDPKILPPPLKIIQKTGMNSKTPVIEIEESGDQIPIPPSPVNVDVENFGVENEVPSPATPLFVAAEVFGGRMVVKEKNINLQEGVPKGREMSHVLHENQMADPRNDLPATATTTSVAQ</sequence>
<feature type="region of interest" description="Disordered" evidence="1">
    <location>
        <begin position="240"/>
        <end position="260"/>
    </location>
</feature>
<feature type="compositionally biased region" description="Polar residues" evidence="1">
    <location>
        <begin position="60"/>
        <end position="72"/>
    </location>
</feature>
<name>M1DG77_SOLTU</name>
<dbReference type="PaxDb" id="4113-PGSC0003DMT400088550"/>
<reference evidence="3" key="1">
    <citation type="journal article" date="2011" name="Nature">
        <title>Genome sequence and analysis of the tuber crop potato.</title>
        <authorList>
            <consortium name="The Potato Genome Sequencing Consortium"/>
        </authorList>
    </citation>
    <scope>NUCLEOTIDE SEQUENCE [LARGE SCALE GENOMIC DNA]</scope>
    <source>
        <strain evidence="3">cv. DM1-3 516 R44</strain>
    </source>
</reference>
<feature type="compositionally biased region" description="Basic and acidic residues" evidence="1">
    <location>
        <begin position="35"/>
        <end position="59"/>
    </location>
</feature>
<feature type="region of interest" description="Disordered" evidence="1">
    <location>
        <begin position="1"/>
        <end position="87"/>
    </location>
</feature>
<evidence type="ECO:0000256" key="1">
    <source>
        <dbReference type="SAM" id="MobiDB-lite"/>
    </source>
</evidence>
<proteinExistence type="predicted"/>
<dbReference type="EnsemblPlants" id="PGSC0003DMT400088550">
    <property type="protein sequence ID" value="PGSC0003DMT400088550"/>
    <property type="gene ID" value="PGSC0003DMG400038121"/>
</dbReference>